<evidence type="ECO:0000313" key="2">
    <source>
        <dbReference type="Proteomes" id="UP000008225"/>
    </source>
</evidence>
<reference evidence="1" key="2">
    <citation type="submission" date="2025-08" db="UniProtKB">
        <authorList>
            <consortium name="Ensembl"/>
        </authorList>
    </citation>
    <scope>IDENTIFICATION</scope>
</reference>
<organism evidence="1 2">
    <name type="scientific">Callithrix jacchus</name>
    <name type="common">White-tufted-ear marmoset</name>
    <name type="synonym">Simia Jacchus</name>
    <dbReference type="NCBI Taxonomy" id="9483"/>
    <lineage>
        <taxon>Eukaryota</taxon>
        <taxon>Metazoa</taxon>
        <taxon>Chordata</taxon>
        <taxon>Craniata</taxon>
        <taxon>Vertebrata</taxon>
        <taxon>Euteleostomi</taxon>
        <taxon>Mammalia</taxon>
        <taxon>Eutheria</taxon>
        <taxon>Euarchontoglires</taxon>
        <taxon>Primates</taxon>
        <taxon>Haplorrhini</taxon>
        <taxon>Platyrrhini</taxon>
        <taxon>Cebidae</taxon>
        <taxon>Callitrichinae</taxon>
        <taxon>Callithrix</taxon>
        <taxon>Callithrix</taxon>
    </lineage>
</organism>
<dbReference type="GeneTree" id="ENSGT00940000161627"/>
<accession>A0A8I4A1A7</accession>
<name>A0A8I4A1A7_CALJA</name>
<dbReference type="AlphaFoldDB" id="A0A8I4A1A7"/>
<dbReference type="PANTHER" id="PTHR46254">
    <property type="entry name" value="PROTEIN GVQW1-RELATED"/>
    <property type="match status" value="1"/>
</dbReference>
<reference evidence="1 2" key="1">
    <citation type="submission" date="2009-03" db="EMBL/GenBank/DDBJ databases">
        <authorList>
            <person name="Warren W."/>
            <person name="Ye L."/>
            <person name="Minx P."/>
            <person name="Worley K."/>
            <person name="Gibbs R."/>
            <person name="Wilson R.K."/>
        </authorList>
    </citation>
    <scope>NUCLEOTIDE SEQUENCE [LARGE SCALE GENOMIC DNA]</scope>
</reference>
<reference evidence="1" key="3">
    <citation type="submission" date="2025-09" db="UniProtKB">
        <authorList>
            <consortium name="Ensembl"/>
        </authorList>
    </citation>
    <scope>IDENTIFICATION</scope>
</reference>
<dbReference type="Proteomes" id="UP000008225">
    <property type="component" value="Chromosome 12"/>
</dbReference>
<keyword evidence="2" id="KW-1185">Reference proteome</keyword>
<protein>
    <submittedName>
        <fullName evidence="1">Uncharacterized protein</fullName>
    </submittedName>
</protein>
<sequence>MGRWMSLRKCDSREIAREVTVRRISSKVQMSCSLKGFFFFFFFFKTECCSIARYQARVQGHDLSSLQPLPPRFKRFSCFSLPSSWDYRRTPPHPANFCVSSRDGVSPCWPGWSRSLDLVTRPPRPPKVLGLQA</sequence>
<evidence type="ECO:0000313" key="1">
    <source>
        <dbReference type="Ensembl" id="ENSCJAP00000086427.1"/>
    </source>
</evidence>
<proteinExistence type="predicted"/>
<dbReference type="Ensembl" id="ENSCJAT00000129918.1">
    <property type="protein sequence ID" value="ENSCJAP00000086427.1"/>
    <property type="gene ID" value="ENSCJAG00000069667.1"/>
</dbReference>